<evidence type="ECO:0000313" key="2">
    <source>
        <dbReference type="Proteomes" id="UP000886595"/>
    </source>
</evidence>
<keyword evidence="2" id="KW-1185">Reference proteome</keyword>
<dbReference type="Proteomes" id="UP000886595">
    <property type="component" value="Unassembled WGS sequence"/>
</dbReference>
<dbReference type="EMBL" id="JAAMPC010000011">
    <property type="protein sequence ID" value="KAG2281188.1"/>
    <property type="molecule type" value="Genomic_DNA"/>
</dbReference>
<dbReference type="AlphaFoldDB" id="A0A8X7R4N6"/>
<organism evidence="1 2">
    <name type="scientific">Brassica carinata</name>
    <name type="common">Ethiopian mustard</name>
    <name type="synonym">Abyssinian cabbage</name>
    <dbReference type="NCBI Taxonomy" id="52824"/>
    <lineage>
        <taxon>Eukaryota</taxon>
        <taxon>Viridiplantae</taxon>
        <taxon>Streptophyta</taxon>
        <taxon>Embryophyta</taxon>
        <taxon>Tracheophyta</taxon>
        <taxon>Spermatophyta</taxon>
        <taxon>Magnoliopsida</taxon>
        <taxon>eudicotyledons</taxon>
        <taxon>Gunneridae</taxon>
        <taxon>Pentapetalae</taxon>
        <taxon>rosids</taxon>
        <taxon>malvids</taxon>
        <taxon>Brassicales</taxon>
        <taxon>Brassicaceae</taxon>
        <taxon>Brassiceae</taxon>
        <taxon>Brassica</taxon>
    </lineage>
</organism>
<reference evidence="1 2" key="1">
    <citation type="submission" date="2020-02" db="EMBL/GenBank/DDBJ databases">
        <authorList>
            <person name="Ma Q."/>
            <person name="Huang Y."/>
            <person name="Song X."/>
            <person name="Pei D."/>
        </authorList>
    </citation>
    <scope>NUCLEOTIDE SEQUENCE [LARGE SCALE GENOMIC DNA]</scope>
    <source>
        <strain evidence="1">Sxm20200214</strain>
        <tissue evidence="1">Leaf</tissue>
    </source>
</reference>
<sequence>MLFVLYHYRCLLSDSPKKDFHRCLRHPLEHRRGASPLLARIAVLELTVEDPCFWISANLGDLSYDSCSSIPRKKLREEEFDLIDGWEIFTHSKEVAGARKSLFIACFLKSYCASPLDFGFGSVDLRSPNRFALGFIDMVV</sequence>
<protein>
    <submittedName>
        <fullName evidence="1">Uncharacterized protein</fullName>
    </submittedName>
</protein>
<accession>A0A8X7R4N6</accession>
<name>A0A8X7R4N6_BRACI</name>
<evidence type="ECO:0000313" key="1">
    <source>
        <dbReference type="EMBL" id="KAG2281188.1"/>
    </source>
</evidence>
<comment type="caution">
    <text evidence="1">The sequence shown here is derived from an EMBL/GenBank/DDBJ whole genome shotgun (WGS) entry which is preliminary data.</text>
</comment>
<gene>
    <name evidence="1" type="ORF">Bca52824_052408</name>
</gene>
<proteinExistence type="predicted"/>